<dbReference type="InterPro" id="IPR001594">
    <property type="entry name" value="Palmitoyltrfase_DHHC"/>
</dbReference>
<evidence type="ECO:0000256" key="1">
    <source>
        <dbReference type="ARBA" id="ARBA00004141"/>
    </source>
</evidence>
<dbReference type="InterPro" id="IPR039859">
    <property type="entry name" value="PFA4/ZDH16/20/ERF2-like"/>
</dbReference>
<organism evidence="9 10">
    <name type="scientific">Galendromus occidentalis</name>
    <name type="common">western predatory mite</name>
    <dbReference type="NCBI Taxonomy" id="34638"/>
    <lineage>
        <taxon>Eukaryota</taxon>
        <taxon>Metazoa</taxon>
        <taxon>Ecdysozoa</taxon>
        <taxon>Arthropoda</taxon>
        <taxon>Chelicerata</taxon>
        <taxon>Arachnida</taxon>
        <taxon>Acari</taxon>
        <taxon>Parasitiformes</taxon>
        <taxon>Mesostigmata</taxon>
        <taxon>Gamasina</taxon>
        <taxon>Phytoseioidea</taxon>
        <taxon>Phytoseiidae</taxon>
        <taxon>Typhlodrominae</taxon>
        <taxon>Galendromus</taxon>
    </lineage>
</organism>
<sequence>MGDGEKEKGLSILLRRLFHWGPFVALFIIKFVFFTCVYLTSLWLPPYESVEGTINYFLYMAAIGLIMYNFLCSVALGGGFVPKGWKPESPAQESLLQYCNICKGYKAPRSHHCRRCERCVLKMDHHCPWINTCVGHRNHMNFCYFLLFCVTGALHSLVLLTIGLQRAYNARWYEEMDERLLHLTFPLAVCTVLSIGLALGVVIALGCLLYVQMSIVLKNQTGIETWIHQKAEMRQEELGTNDWVYPYDLGSYRNFRMVFCDRPSDGIVWPVLSGCDQYTLTREQILQKEDKRMRQRLYIVTKGFRGGFFPWCGHGVCTCVRTPLNGEPRLKLAVGDRVFVTRWKEHWLYGQRNSPSRAEVEDDPPKGWFPRDCVIACVASRKDL</sequence>
<dbReference type="GeneID" id="100903575"/>
<dbReference type="Proteomes" id="UP000694867">
    <property type="component" value="Unplaced"/>
</dbReference>
<comment type="subcellular location">
    <subcellularLocation>
        <location evidence="1">Membrane</location>
        <topology evidence="1">Multi-pass membrane protein</topology>
    </subcellularLocation>
</comment>
<keyword evidence="4 7" id="KW-1133">Transmembrane helix</keyword>
<dbReference type="KEGG" id="goe:100903575"/>
<name>A0AAJ6QYJ8_9ACAR</name>
<evidence type="ECO:0000256" key="7">
    <source>
        <dbReference type="RuleBase" id="RU079119"/>
    </source>
</evidence>
<comment type="catalytic activity">
    <reaction evidence="7">
        <text>L-cysteinyl-[protein] + hexadecanoyl-CoA = S-hexadecanoyl-L-cysteinyl-[protein] + CoA</text>
        <dbReference type="Rhea" id="RHEA:36683"/>
        <dbReference type="Rhea" id="RHEA-COMP:10131"/>
        <dbReference type="Rhea" id="RHEA-COMP:11032"/>
        <dbReference type="ChEBI" id="CHEBI:29950"/>
        <dbReference type="ChEBI" id="CHEBI:57287"/>
        <dbReference type="ChEBI" id="CHEBI:57379"/>
        <dbReference type="ChEBI" id="CHEBI:74151"/>
        <dbReference type="EC" id="2.3.1.225"/>
    </reaction>
</comment>
<proteinExistence type="inferred from homology"/>
<dbReference type="PROSITE" id="PS50216">
    <property type="entry name" value="DHHC"/>
    <property type="match status" value="1"/>
</dbReference>
<keyword evidence="9" id="KW-1185">Reference proteome</keyword>
<dbReference type="EC" id="2.3.1.225" evidence="7"/>
<reference evidence="10" key="1">
    <citation type="submission" date="2025-08" db="UniProtKB">
        <authorList>
            <consortium name="RefSeq"/>
        </authorList>
    </citation>
    <scope>IDENTIFICATION</scope>
</reference>
<gene>
    <name evidence="10" type="primary">LOC100903575</name>
</gene>
<evidence type="ECO:0000313" key="9">
    <source>
        <dbReference type="Proteomes" id="UP000694867"/>
    </source>
</evidence>
<accession>A0AAJ6QYJ8</accession>
<keyword evidence="5 7" id="KW-0472">Membrane</keyword>
<evidence type="ECO:0000256" key="3">
    <source>
        <dbReference type="ARBA" id="ARBA00022692"/>
    </source>
</evidence>
<evidence type="ECO:0000259" key="8">
    <source>
        <dbReference type="Pfam" id="PF01529"/>
    </source>
</evidence>
<dbReference type="GO" id="GO:0016020">
    <property type="term" value="C:membrane"/>
    <property type="evidence" value="ECO:0007669"/>
    <property type="project" value="UniProtKB-SubCell"/>
</dbReference>
<dbReference type="AlphaFoldDB" id="A0AAJ6QYJ8"/>
<comment type="domain">
    <text evidence="7">The DHHC domain is required for palmitoyltransferase activity.</text>
</comment>
<feature type="transmembrane region" description="Helical" evidence="7">
    <location>
        <begin position="56"/>
        <end position="81"/>
    </location>
</feature>
<protein>
    <recommendedName>
        <fullName evidence="7">Palmitoyltransferase</fullName>
        <ecNumber evidence="7">2.3.1.225</ecNumber>
    </recommendedName>
</protein>
<comment type="similarity">
    <text evidence="7">Belongs to the DHHC palmitoyltransferase family.</text>
</comment>
<feature type="transmembrane region" description="Helical" evidence="7">
    <location>
        <begin position="184"/>
        <end position="211"/>
    </location>
</feature>
<feature type="domain" description="Palmitoyltransferase DHHC" evidence="8">
    <location>
        <begin position="96"/>
        <end position="227"/>
    </location>
</feature>
<dbReference type="Pfam" id="PF01529">
    <property type="entry name" value="DHHC"/>
    <property type="match status" value="1"/>
</dbReference>
<evidence type="ECO:0000256" key="5">
    <source>
        <dbReference type="ARBA" id="ARBA00023136"/>
    </source>
</evidence>
<keyword evidence="2 7" id="KW-0808">Transferase</keyword>
<evidence type="ECO:0000313" key="10">
    <source>
        <dbReference type="RefSeq" id="XP_003747950.1"/>
    </source>
</evidence>
<evidence type="ECO:0000256" key="6">
    <source>
        <dbReference type="ARBA" id="ARBA00023315"/>
    </source>
</evidence>
<keyword evidence="3 7" id="KW-0812">Transmembrane</keyword>
<keyword evidence="6 7" id="KW-0012">Acyltransferase</keyword>
<dbReference type="PANTHER" id="PTHR12246">
    <property type="entry name" value="PALMITOYLTRANSFERASE ZDHHC16"/>
    <property type="match status" value="1"/>
</dbReference>
<feature type="transmembrane region" description="Helical" evidence="7">
    <location>
        <begin position="142"/>
        <end position="164"/>
    </location>
</feature>
<feature type="transmembrane region" description="Helical" evidence="7">
    <location>
        <begin position="20"/>
        <end position="44"/>
    </location>
</feature>
<dbReference type="RefSeq" id="XP_003747950.1">
    <property type="nucleotide sequence ID" value="XM_003747902.2"/>
</dbReference>
<evidence type="ECO:0000256" key="4">
    <source>
        <dbReference type="ARBA" id="ARBA00022989"/>
    </source>
</evidence>
<evidence type="ECO:0000256" key="2">
    <source>
        <dbReference type="ARBA" id="ARBA00022679"/>
    </source>
</evidence>
<dbReference type="GO" id="GO:0019706">
    <property type="term" value="F:protein-cysteine S-palmitoyltransferase activity"/>
    <property type="evidence" value="ECO:0007669"/>
    <property type="project" value="UniProtKB-EC"/>
</dbReference>